<accession>A0A1V9XYB4</accession>
<keyword evidence="9 10" id="KW-0479">Metal-binding</keyword>
<dbReference type="GO" id="GO:0016705">
    <property type="term" value="F:oxidoreductase activity, acting on paired donors, with incorporation or reduction of molecular oxygen"/>
    <property type="evidence" value="ECO:0007669"/>
    <property type="project" value="InterPro"/>
</dbReference>
<keyword evidence="6 9" id="KW-0408">Iron</keyword>
<evidence type="ECO:0000256" key="11">
    <source>
        <dbReference type="SAM" id="Phobius"/>
    </source>
</evidence>
<keyword evidence="5" id="KW-0256">Endoplasmic reticulum</keyword>
<dbReference type="GO" id="GO:0004497">
    <property type="term" value="F:monooxygenase activity"/>
    <property type="evidence" value="ECO:0007669"/>
    <property type="project" value="UniProtKB-KW"/>
</dbReference>
<feature type="transmembrane region" description="Helical" evidence="11">
    <location>
        <begin position="6"/>
        <end position="30"/>
    </location>
</feature>
<feature type="binding site" description="axial binding residue" evidence="9">
    <location>
        <position position="464"/>
    </location>
    <ligand>
        <name>heme</name>
        <dbReference type="ChEBI" id="CHEBI:30413"/>
    </ligand>
    <ligandPart>
        <name>Fe</name>
        <dbReference type="ChEBI" id="CHEBI:18248"/>
    </ligandPart>
</feature>
<dbReference type="AlphaFoldDB" id="A0A1V9XYB4"/>
<evidence type="ECO:0000313" key="12">
    <source>
        <dbReference type="EMBL" id="OQR78459.1"/>
    </source>
</evidence>
<evidence type="ECO:0000256" key="8">
    <source>
        <dbReference type="ARBA" id="ARBA00023136"/>
    </source>
</evidence>
<keyword evidence="13" id="KW-1185">Reference proteome</keyword>
<gene>
    <name evidence="12" type="ORF">BIW11_00300</name>
</gene>
<dbReference type="PROSITE" id="PS00086">
    <property type="entry name" value="CYTOCHROME_P450"/>
    <property type="match status" value="1"/>
</dbReference>
<keyword evidence="7 10" id="KW-0503">Monooxygenase</keyword>
<comment type="similarity">
    <text evidence="3 10">Belongs to the cytochrome P450 family.</text>
</comment>
<dbReference type="InterPro" id="IPR050196">
    <property type="entry name" value="Cytochrome_P450_Monoox"/>
</dbReference>
<proteinExistence type="inferred from homology"/>
<dbReference type="InterPro" id="IPR001128">
    <property type="entry name" value="Cyt_P450"/>
</dbReference>
<keyword evidence="8 11" id="KW-0472">Membrane</keyword>
<evidence type="ECO:0000256" key="5">
    <source>
        <dbReference type="ARBA" id="ARBA00022824"/>
    </source>
</evidence>
<dbReference type="InterPro" id="IPR002401">
    <property type="entry name" value="Cyt_P450_E_grp-I"/>
</dbReference>
<evidence type="ECO:0000256" key="9">
    <source>
        <dbReference type="PIRSR" id="PIRSR602401-1"/>
    </source>
</evidence>
<dbReference type="STRING" id="418985.A0A1V9XYB4"/>
<dbReference type="InParanoid" id="A0A1V9XYB4"/>
<evidence type="ECO:0000256" key="1">
    <source>
        <dbReference type="ARBA" id="ARBA00001971"/>
    </source>
</evidence>
<keyword evidence="10" id="KW-0560">Oxidoreductase</keyword>
<sequence>MDLLPVLLQAIYASAMLFVSLLTIFLVYFYNKRAKTIGYLRKFPGKHEPIPFIDFIDVNCYVSQRVAETGLPYRVHFFEEIIKFMASYKEGVCVRYIGASPEMFLYRADHVERILTHQANIAKGYVYAFMEPLMGRGLVMLTGNVWRMHRKLLTPAFHFRTLDQFAVAMNAHCKIFTGRLLRKECEEDLLPYISALTFDVTCETIMGTPVQCQTTSSGEKYLKSLHIIAKLFLTRMSRPFLWSDLIFNSSPEGREQKKLLDYIHSFTYKVIEERTKDLKANPIPTEEQADFIQSKHIFLDTMILQHLQGQISLQEMRDEVDTFMFAGHDTTSVAIAFAVYLTGLHPGIQAKLRDEVDVVFSRVECDITTDHLKGMRYLDAVLKECHRIYPPVPMINRRLIEPMFIDGKLVPKGMEVTIGIYQLHRDPNVFPDPEKFDPARFFPENAQGRHPFAFVPFSAGLRNCIGSRFALLLEKIAMCWLLRRFEWTSLDPREKMITSPDLVLRPFHKLRVRFSERRPQHT</sequence>
<dbReference type="Gene3D" id="1.10.630.10">
    <property type="entry name" value="Cytochrome P450"/>
    <property type="match status" value="1"/>
</dbReference>
<dbReference type="PRINTS" id="PR00385">
    <property type="entry name" value="P450"/>
</dbReference>
<protein>
    <submittedName>
        <fullName evidence="12">Cytochrome P450 4V2-like</fullName>
    </submittedName>
</protein>
<dbReference type="CDD" id="cd20628">
    <property type="entry name" value="CYP4"/>
    <property type="match status" value="1"/>
</dbReference>
<dbReference type="GO" id="GO:0005506">
    <property type="term" value="F:iron ion binding"/>
    <property type="evidence" value="ECO:0007669"/>
    <property type="project" value="InterPro"/>
</dbReference>
<reference evidence="12 13" key="1">
    <citation type="journal article" date="2017" name="Gigascience">
        <title>Draft genome of the honey bee ectoparasitic mite, Tropilaelaps mercedesae, is shaped by the parasitic life history.</title>
        <authorList>
            <person name="Dong X."/>
            <person name="Armstrong S.D."/>
            <person name="Xia D."/>
            <person name="Makepeace B.L."/>
            <person name="Darby A.C."/>
            <person name="Kadowaki T."/>
        </authorList>
    </citation>
    <scope>NUCLEOTIDE SEQUENCE [LARGE SCALE GENOMIC DNA]</scope>
    <source>
        <strain evidence="12">Wuxi-XJTLU</strain>
    </source>
</reference>
<dbReference type="PANTHER" id="PTHR24291">
    <property type="entry name" value="CYTOCHROME P450 FAMILY 4"/>
    <property type="match status" value="1"/>
</dbReference>
<evidence type="ECO:0000256" key="7">
    <source>
        <dbReference type="ARBA" id="ARBA00023033"/>
    </source>
</evidence>
<dbReference type="PANTHER" id="PTHR24291:SF189">
    <property type="entry name" value="CYTOCHROME P450 4C3-RELATED"/>
    <property type="match status" value="1"/>
</dbReference>
<evidence type="ECO:0000256" key="3">
    <source>
        <dbReference type="ARBA" id="ARBA00010617"/>
    </source>
</evidence>
<dbReference type="PRINTS" id="PR00463">
    <property type="entry name" value="EP450I"/>
</dbReference>
<evidence type="ECO:0000256" key="4">
    <source>
        <dbReference type="ARBA" id="ARBA00022617"/>
    </source>
</evidence>
<evidence type="ECO:0000256" key="2">
    <source>
        <dbReference type="ARBA" id="ARBA00004586"/>
    </source>
</evidence>
<dbReference type="GO" id="GO:0020037">
    <property type="term" value="F:heme binding"/>
    <property type="evidence" value="ECO:0007669"/>
    <property type="project" value="InterPro"/>
</dbReference>
<dbReference type="OrthoDB" id="1470350at2759"/>
<dbReference type="GO" id="GO:0005789">
    <property type="term" value="C:endoplasmic reticulum membrane"/>
    <property type="evidence" value="ECO:0007669"/>
    <property type="project" value="UniProtKB-SubCell"/>
</dbReference>
<evidence type="ECO:0000256" key="6">
    <source>
        <dbReference type="ARBA" id="ARBA00023004"/>
    </source>
</evidence>
<dbReference type="Pfam" id="PF00067">
    <property type="entry name" value="p450"/>
    <property type="match status" value="1"/>
</dbReference>
<keyword evidence="4 9" id="KW-0349">Heme</keyword>
<dbReference type="EMBL" id="MNPL01002195">
    <property type="protein sequence ID" value="OQR78459.1"/>
    <property type="molecule type" value="Genomic_DNA"/>
</dbReference>
<organism evidence="12 13">
    <name type="scientific">Tropilaelaps mercedesae</name>
    <dbReference type="NCBI Taxonomy" id="418985"/>
    <lineage>
        <taxon>Eukaryota</taxon>
        <taxon>Metazoa</taxon>
        <taxon>Ecdysozoa</taxon>
        <taxon>Arthropoda</taxon>
        <taxon>Chelicerata</taxon>
        <taxon>Arachnida</taxon>
        <taxon>Acari</taxon>
        <taxon>Parasitiformes</taxon>
        <taxon>Mesostigmata</taxon>
        <taxon>Gamasina</taxon>
        <taxon>Dermanyssoidea</taxon>
        <taxon>Laelapidae</taxon>
        <taxon>Tropilaelaps</taxon>
    </lineage>
</organism>
<dbReference type="InterPro" id="IPR036396">
    <property type="entry name" value="Cyt_P450_sf"/>
</dbReference>
<comment type="cofactor">
    <cofactor evidence="1 9">
        <name>heme</name>
        <dbReference type="ChEBI" id="CHEBI:30413"/>
    </cofactor>
</comment>
<dbReference type="Proteomes" id="UP000192247">
    <property type="component" value="Unassembled WGS sequence"/>
</dbReference>
<comment type="subcellular location">
    <subcellularLocation>
        <location evidence="2">Endoplasmic reticulum membrane</location>
    </subcellularLocation>
</comment>
<comment type="caution">
    <text evidence="12">The sequence shown here is derived from an EMBL/GenBank/DDBJ whole genome shotgun (WGS) entry which is preliminary data.</text>
</comment>
<keyword evidence="11" id="KW-1133">Transmembrane helix</keyword>
<dbReference type="SUPFAM" id="SSF48264">
    <property type="entry name" value="Cytochrome P450"/>
    <property type="match status" value="1"/>
</dbReference>
<dbReference type="InterPro" id="IPR017972">
    <property type="entry name" value="Cyt_P450_CS"/>
</dbReference>
<evidence type="ECO:0000256" key="10">
    <source>
        <dbReference type="RuleBase" id="RU000461"/>
    </source>
</evidence>
<evidence type="ECO:0000313" key="13">
    <source>
        <dbReference type="Proteomes" id="UP000192247"/>
    </source>
</evidence>
<keyword evidence="11" id="KW-0812">Transmembrane</keyword>
<name>A0A1V9XYB4_9ACAR</name>